<evidence type="ECO:0000256" key="2">
    <source>
        <dbReference type="ARBA" id="ARBA00022980"/>
    </source>
</evidence>
<keyword evidence="3" id="KW-0687">Ribonucleoprotein</keyword>
<dbReference type="AlphaFoldDB" id="A0A165K2X8"/>
<evidence type="ECO:0000313" key="6">
    <source>
        <dbReference type="EMBL" id="KZT62599.1"/>
    </source>
</evidence>
<evidence type="ECO:0000313" key="7">
    <source>
        <dbReference type="Proteomes" id="UP000076842"/>
    </source>
</evidence>
<name>A0A165K2X8_9BASI</name>
<dbReference type="SUPFAM" id="SSF55653">
    <property type="entry name" value="Ribosomal protein L9 C-domain"/>
    <property type="match status" value="1"/>
</dbReference>
<sequence length="251" mass="27039">MHVLARALRTAHPPPAPPLTRALYRRGRNTKSKHGVLVRLLQDVPTLGKRGAVLEVPRQEMRAWYFPQQRAEYVLRPMGGFRLGDLVSTGVRVPGALAEPPLPTPLAEAALRTPSLSPLLPVLQALPPLTFTRRPISPSSPELFGSVTASHILALLAAEHGVRLDPGQCTVRLEGDAVVMNRVKALGHATATVVLQGVGQAELRIVVVPPDEGDVVEVIREEEEELAPEAPAQPVGQQAEAPNLDEPKVQV</sequence>
<reference evidence="6 7" key="1">
    <citation type="journal article" date="2016" name="Mol. Biol. Evol.">
        <title>Comparative Genomics of Early-Diverging Mushroom-Forming Fungi Provides Insights into the Origins of Lignocellulose Decay Capabilities.</title>
        <authorList>
            <person name="Nagy L.G."/>
            <person name="Riley R."/>
            <person name="Tritt A."/>
            <person name="Adam C."/>
            <person name="Daum C."/>
            <person name="Floudas D."/>
            <person name="Sun H."/>
            <person name="Yadav J.S."/>
            <person name="Pangilinan J."/>
            <person name="Larsson K.H."/>
            <person name="Matsuura K."/>
            <person name="Barry K."/>
            <person name="Labutti K."/>
            <person name="Kuo R."/>
            <person name="Ohm R.A."/>
            <person name="Bhattacharya S.S."/>
            <person name="Shirouzu T."/>
            <person name="Yoshinaga Y."/>
            <person name="Martin F.M."/>
            <person name="Grigoriev I.V."/>
            <person name="Hibbett D.S."/>
        </authorList>
    </citation>
    <scope>NUCLEOTIDE SEQUENCE [LARGE SCALE GENOMIC DNA]</scope>
    <source>
        <strain evidence="6 7">HHB12733</strain>
    </source>
</reference>
<feature type="region of interest" description="Disordered" evidence="4">
    <location>
        <begin position="222"/>
        <end position="251"/>
    </location>
</feature>
<organism evidence="6 7">
    <name type="scientific">Calocera cornea HHB12733</name>
    <dbReference type="NCBI Taxonomy" id="1353952"/>
    <lineage>
        <taxon>Eukaryota</taxon>
        <taxon>Fungi</taxon>
        <taxon>Dikarya</taxon>
        <taxon>Basidiomycota</taxon>
        <taxon>Agaricomycotina</taxon>
        <taxon>Dacrymycetes</taxon>
        <taxon>Dacrymycetales</taxon>
        <taxon>Dacrymycetaceae</taxon>
        <taxon>Calocera</taxon>
    </lineage>
</organism>
<feature type="domain" description="Ribosomal protein L9" evidence="5">
    <location>
        <begin position="38"/>
        <end position="74"/>
    </location>
</feature>
<dbReference type="GO" id="GO:0005840">
    <property type="term" value="C:ribosome"/>
    <property type="evidence" value="ECO:0007669"/>
    <property type="project" value="UniProtKB-KW"/>
</dbReference>
<dbReference type="InParanoid" id="A0A165K2X8"/>
<keyword evidence="2" id="KW-0689">Ribosomal protein</keyword>
<dbReference type="STRING" id="1353952.A0A165K2X8"/>
<proteinExistence type="inferred from homology"/>
<dbReference type="InterPro" id="IPR036791">
    <property type="entry name" value="Ribosomal_bL9_C_sf"/>
</dbReference>
<protein>
    <recommendedName>
        <fullName evidence="5">Ribosomal protein L9 domain-containing protein</fullName>
    </recommendedName>
</protein>
<dbReference type="InterPro" id="IPR020070">
    <property type="entry name" value="Ribosomal_bL9_N"/>
</dbReference>
<gene>
    <name evidence="6" type="ORF">CALCODRAFT_478904</name>
</gene>
<evidence type="ECO:0000259" key="5">
    <source>
        <dbReference type="Pfam" id="PF01281"/>
    </source>
</evidence>
<accession>A0A165K2X8</accession>
<dbReference type="Pfam" id="PF01281">
    <property type="entry name" value="Ribosomal_L9_N"/>
    <property type="match status" value="1"/>
</dbReference>
<comment type="similarity">
    <text evidence="1">Belongs to the bacterial ribosomal protein bL9 family.</text>
</comment>
<dbReference type="EMBL" id="KV423915">
    <property type="protein sequence ID" value="KZT62599.1"/>
    <property type="molecule type" value="Genomic_DNA"/>
</dbReference>
<evidence type="ECO:0000256" key="1">
    <source>
        <dbReference type="ARBA" id="ARBA00010605"/>
    </source>
</evidence>
<dbReference type="Gene3D" id="3.40.5.10">
    <property type="entry name" value="Ribosomal protein L9, N-terminal domain"/>
    <property type="match status" value="1"/>
</dbReference>
<dbReference type="InterPro" id="IPR036935">
    <property type="entry name" value="Ribosomal_bL9_N_sf"/>
</dbReference>
<dbReference type="OrthoDB" id="5555409at2759"/>
<dbReference type="Gene3D" id="3.10.430.100">
    <property type="entry name" value="Ribosomal protein L9, C-terminal domain"/>
    <property type="match status" value="1"/>
</dbReference>
<dbReference type="GO" id="GO:1990904">
    <property type="term" value="C:ribonucleoprotein complex"/>
    <property type="evidence" value="ECO:0007669"/>
    <property type="project" value="UniProtKB-KW"/>
</dbReference>
<keyword evidence="7" id="KW-1185">Reference proteome</keyword>
<evidence type="ECO:0000256" key="4">
    <source>
        <dbReference type="SAM" id="MobiDB-lite"/>
    </source>
</evidence>
<evidence type="ECO:0000256" key="3">
    <source>
        <dbReference type="ARBA" id="ARBA00023274"/>
    </source>
</evidence>
<dbReference type="Proteomes" id="UP000076842">
    <property type="component" value="Unassembled WGS sequence"/>
</dbReference>